<proteinExistence type="predicted"/>
<evidence type="ECO:0000313" key="2">
    <source>
        <dbReference type="EMBL" id="CAB1422872.1"/>
    </source>
</evidence>
<protein>
    <submittedName>
        <fullName evidence="2">Uncharacterized protein</fullName>
    </submittedName>
</protein>
<comment type="caution">
    <text evidence="2">The sequence shown here is derived from an EMBL/GenBank/DDBJ whole genome shotgun (WGS) entry which is preliminary data.</text>
</comment>
<feature type="compositionally biased region" description="Acidic residues" evidence="1">
    <location>
        <begin position="63"/>
        <end position="75"/>
    </location>
</feature>
<dbReference type="EMBL" id="CADEAL010000617">
    <property type="protein sequence ID" value="CAB1422872.1"/>
    <property type="molecule type" value="Genomic_DNA"/>
</dbReference>
<feature type="compositionally biased region" description="Basic and acidic residues" evidence="1">
    <location>
        <begin position="27"/>
        <end position="47"/>
    </location>
</feature>
<evidence type="ECO:0000256" key="1">
    <source>
        <dbReference type="SAM" id="MobiDB-lite"/>
    </source>
</evidence>
<evidence type="ECO:0000313" key="3">
    <source>
        <dbReference type="Proteomes" id="UP001153269"/>
    </source>
</evidence>
<reference evidence="2" key="1">
    <citation type="submission" date="2020-03" db="EMBL/GenBank/DDBJ databases">
        <authorList>
            <person name="Weist P."/>
        </authorList>
    </citation>
    <scope>NUCLEOTIDE SEQUENCE</scope>
</reference>
<organism evidence="2 3">
    <name type="scientific">Pleuronectes platessa</name>
    <name type="common">European plaice</name>
    <dbReference type="NCBI Taxonomy" id="8262"/>
    <lineage>
        <taxon>Eukaryota</taxon>
        <taxon>Metazoa</taxon>
        <taxon>Chordata</taxon>
        <taxon>Craniata</taxon>
        <taxon>Vertebrata</taxon>
        <taxon>Euteleostomi</taxon>
        <taxon>Actinopterygii</taxon>
        <taxon>Neopterygii</taxon>
        <taxon>Teleostei</taxon>
        <taxon>Neoteleostei</taxon>
        <taxon>Acanthomorphata</taxon>
        <taxon>Carangaria</taxon>
        <taxon>Pleuronectiformes</taxon>
        <taxon>Pleuronectoidei</taxon>
        <taxon>Pleuronectidae</taxon>
        <taxon>Pleuronectes</taxon>
    </lineage>
</organism>
<name>A0A9N7U211_PLEPL</name>
<dbReference type="Proteomes" id="UP001153269">
    <property type="component" value="Unassembled WGS sequence"/>
</dbReference>
<gene>
    <name evidence="2" type="ORF">PLEPLA_LOCUS10790</name>
</gene>
<sequence>MHLLPDDPENDTVREIPEMFPPTDTSDNDKMADDQSIHLYLDSRDSDPVQDDDEDSGKHLEQSDDYMTEEEDEEGEHQADDQSEVNPNRQAGEEYESNQSSEKPDNLLMKLLAIFLQPENVEALLDMEHTEGLIDSRHYDMWFDFMQACVTLCSSVISIKRLEDGNSCGLRGGGGVYLGTPWLSLSPLPVLWVCADG</sequence>
<accession>A0A9N7U211</accession>
<dbReference type="AlphaFoldDB" id="A0A9N7U211"/>
<keyword evidence="3" id="KW-1185">Reference proteome</keyword>
<feature type="compositionally biased region" description="Acidic residues" evidence="1">
    <location>
        <begin position="1"/>
        <end position="10"/>
    </location>
</feature>
<feature type="region of interest" description="Disordered" evidence="1">
    <location>
        <begin position="1"/>
        <end position="103"/>
    </location>
</feature>